<comment type="caution">
    <text evidence="1">The sequence shown here is derived from an EMBL/GenBank/DDBJ whole genome shotgun (WGS) entry which is preliminary data.</text>
</comment>
<gene>
    <name evidence="1" type="ORF">AVEN_196166_1</name>
</gene>
<evidence type="ECO:0000313" key="2">
    <source>
        <dbReference type="Proteomes" id="UP000499080"/>
    </source>
</evidence>
<dbReference type="EMBL" id="BGPR01144241">
    <property type="protein sequence ID" value="GBN73761.1"/>
    <property type="molecule type" value="Genomic_DNA"/>
</dbReference>
<dbReference type="AlphaFoldDB" id="A0A4Y2RDL8"/>
<reference evidence="1 2" key="1">
    <citation type="journal article" date="2019" name="Sci. Rep.">
        <title>Orb-weaving spider Araneus ventricosus genome elucidates the spidroin gene catalogue.</title>
        <authorList>
            <person name="Kono N."/>
            <person name="Nakamura H."/>
            <person name="Ohtoshi R."/>
            <person name="Moran D.A.P."/>
            <person name="Shinohara A."/>
            <person name="Yoshida Y."/>
            <person name="Fujiwara M."/>
            <person name="Mori M."/>
            <person name="Tomita M."/>
            <person name="Arakawa K."/>
        </authorList>
    </citation>
    <scope>NUCLEOTIDE SEQUENCE [LARGE SCALE GENOMIC DNA]</scope>
</reference>
<name>A0A4Y2RDL8_ARAVE</name>
<proteinExistence type="predicted"/>
<organism evidence="1 2">
    <name type="scientific">Araneus ventricosus</name>
    <name type="common">Orbweaver spider</name>
    <name type="synonym">Epeira ventricosa</name>
    <dbReference type="NCBI Taxonomy" id="182803"/>
    <lineage>
        <taxon>Eukaryota</taxon>
        <taxon>Metazoa</taxon>
        <taxon>Ecdysozoa</taxon>
        <taxon>Arthropoda</taxon>
        <taxon>Chelicerata</taxon>
        <taxon>Arachnida</taxon>
        <taxon>Araneae</taxon>
        <taxon>Araneomorphae</taxon>
        <taxon>Entelegynae</taxon>
        <taxon>Araneoidea</taxon>
        <taxon>Araneidae</taxon>
        <taxon>Araneus</taxon>
    </lineage>
</organism>
<accession>A0A4Y2RDL8</accession>
<keyword evidence="2" id="KW-1185">Reference proteome</keyword>
<dbReference type="Proteomes" id="UP000499080">
    <property type="component" value="Unassembled WGS sequence"/>
</dbReference>
<protein>
    <submittedName>
        <fullName evidence="1">Uncharacterized protein</fullName>
    </submittedName>
</protein>
<evidence type="ECO:0000313" key="1">
    <source>
        <dbReference type="EMBL" id="GBN73761.1"/>
    </source>
</evidence>
<sequence>MQSRCQSKSIFLSDSIKERQIHLMYYISSKDWKEMEIASSVISRLWSQEGANLRRFSFVDYNSAGRCKIRCLAVTSKRNGQSAAADLPSQLLAYMSTTFSRQTMYRRLGDPLCMAILFDESHSQQPTTGVS</sequence>